<evidence type="ECO:0000256" key="2">
    <source>
        <dbReference type="ARBA" id="ARBA00023157"/>
    </source>
</evidence>
<comment type="caution">
    <text evidence="4">The sequence shown here is derived from an EMBL/GenBank/DDBJ whole genome shotgun (WGS) entry which is preliminary data.</text>
</comment>
<dbReference type="Proteomes" id="UP000783686">
    <property type="component" value="Unassembled WGS sequence"/>
</dbReference>
<evidence type="ECO:0000313" key="4">
    <source>
        <dbReference type="EMBL" id="CAD5215120.1"/>
    </source>
</evidence>
<keyword evidence="3" id="KW-0496">Mitochondrion</keyword>
<sequence>MLPDLSPHLHTSECNLLIQLLKNCWNENKIKKYIGECNYWDEAVWQCTKQERIYRRDTNPKYGKRLVENKRLPESYYTPALKKLKEQGVLLLDTESTGCKI</sequence>
<dbReference type="PROSITE" id="PS51808">
    <property type="entry name" value="CHCH"/>
    <property type="match status" value="1"/>
</dbReference>
<accession>A0A811KFM4</accession>
<gene>
    <name evidence="4" type="ORF">BOKJ2_LOCUS5934</name>
</gene>
<dbReference type="OrthoDB" id="532630at2759"/>
<dbReference type="InterPro" id="IPR013892">
    <property type="entry name" value="Cyt_c_biogenesis_Cmc1-like"/>
</dbReference>
<keyword evidence="2" id="KW-1015">Disulfide bond</keyword>
<dbReference type="Proteomes" id="UP000614601">
    <property type="component" value="Unassembled WGS sequence"/>
</dbReference>
<reference evidence="4" key="1">
    <citation type="submission" date="2020-09" db="EMBL/GenBank/DDBJ databases">
        <authorList>
            <person name="Kikuchi T."/>
        </authorList>
    </citation>
    <scope>NUCLEOTIDE SEQUENCE</scope>
    <source>
        <strain evidence="4">SH1</strain>
    </source>
</reference>
<dbReference type="Pfam" id="PF08583">
    <property type="entry name" value="Cmc1"/>
    <property type="match status" value="1"/>
</dbReference>
<evidence type="ECO:0000256" key="3">
    <source>
        <dbReference type="RuleBase" id="RU364104"/>
    </source>
</evidence>
<dbReference type="EMBL" id="CAJFCW020000003">
    <property type="protein sequence ID" value="CAG9103602.1"/>
    <property type="molecule type" value="Genomic_DNA"/>
</dbReference>
<evidence type="ECO:0000313" key="5">
    <source>
        <dbReference type="Proteomes" id="UP000614601"/>
    </source>
</evidence>
<keyword evidence="5" id="KW-1185">Reference proteome</keyword>
<proteinExistence type="inferred from homology"/>
<dbReference type="GO" id="GO:0005739">
    <property type="term" value="C:mitochondrion"/>
    <property type="evidence" value="ECO:0007669"/>
    <property type="project" value="UniProtKB-SubCell"/>
</dbReference>
<evidence type="ECO:0000256" key="1">
    <source>
        <dbReference type="ARBA" id="ARBA00007347"/>
    </source>
</evidence>
<comment type="subcellular location">
    <subcellularLocation>
        <location evidence="3">Mitochondrion</location>
    </subcellularLocation>
</comment>
<organism evidence="4 5">
    <name type="scientific">Bursaphelenchus okinawaensis</name>
    <dbReference type="NCBI Taxonomy" id="465554"/>
    <lineage>
        <taxon>Eukaryota</taxon>
        <taxon>Metazoa</taxon>
        <taxon>Ecdysozoa</taxon>
        <taxon>Nematoda</taxon>
        <taxon>Chromadorea</taxon>
        <taxon>Rhabditida</taxon>
        <taxon>Tylenchina</taxon>
        <taxon>Tylenchomorpha</taxon>
        <taxon>Aphelenchoidea</taxon>
        <taxon>Aphelenchoididae</taxon>
        <taxon>Bursaphelenchus</taxon>
    </lineage>
</organism>
<comment type="similarity">
    <text evidence="1 3">Belongs to the CMC family.</text>
</comment>
<name>A0A811KFM4_9BILA</name>
<dbReference type="AlphaFoldDB" id="A0A811KFM4"/>
<protein>
    <recommendedName>
        <fullName evidence="3">COX assembly mitochondrial protein</fullName>
    </recommendedName>
</protein>
<dbReference type="EMBL" id="CAJFDH010000003">
    <property type="protein sequence ID" value="CAD5215120.1"/>
    <property type="molecule type" value="Genomic_DNA"/>
</dbReference>